<accession>A0A7W9SXQ2</accession>
<evidence type="ECO:0000256" key="1">
    <source>
        <dbReference type="ARBA" id="ARBA00022691"/>
    </source>
</evidence>
<keyword evidence="6" id="KW-0342">GTP-binding</keyword>
<proteinExistence type="predicted"/>
<dbReference type="EMBL" id="JACHGW010000009">
    <property type="protein sequence ID" value="MBB6053848.1"/>
    <property type="molecule type" value="Genomic_DNA"/>
</dbReference>
<keyword evidence="2" id="KW-0479">Metal-binding</keyword>
<evidence type="ECO:0000313" key="10">
    <source>
        <dbReference type="Proteomes" id="UP000520814"/>
    </source>
</evidence>
<dbReference type="AlphaFoldDB" id="A0A7W9SXQ2"/>
<dbReference type="PANTHER" id="PTHR22960">
    <property type="entry name" value="MOLYBDOPTERIN COFACTOR SYNTHESIS PROTEIN A"/>
    <property type="match status" value="1"/>
</dbReference>
<keyword evidence="5" id="KW-0411">Iron-sulfur</keyword>
<evidence type="ECO:0000259" key="8">
    <source>
        <dbReference type="PROSITE" id="PS51918"/>
    </source>
</evidence>
<dbReference type="Pfam" id="PF04055">
    <property type="entry name" value="Radical_SAM"/>
    <property type="match status" value="1"/>
</dbReference>
<evidence type="ECO:0000256" key="5">
    <source>
        <dbReference type="ARBA" id="ARBA00023014"/>
    </source>
</evidence>
<dbReference type="InterPro" id="IPR050105">
    <property type="entry name" value="MoCo_biosynth_MoaA/MoaC"/>
</dbReference>
<organism evidence="9 10">
    <name type="scientific">Armatimonas rosea</name>
    <dbReference type="NCBI Taxonomy" id="685828"/>
    <lineage>
        <taxon>Bacteria</taxon>
        <taxon>Bacillati</taxon>
        <taxon>Armatimonadota</taxon>
        <taxon>Armatimonadia</taxon>
        <taxon>Armatimonadales</taxon>
        <taxon>Armatimonadaceae</taxon>
        <taxon>Armatimonas</taxon>
    </lineage>
</organism>
<keyword evidence="10" id="KW-1185">Reference proteome</keyword>
<comment type="caution">
    <text evidence="9">The sequence shown here is derived from an EMBL/GenBank/DDBJ whole genome shotgun (WGS) entry which is preliminary data.</text>
</comment>
<dbReference type="GO" id="GO:0046872">
    <property type="term" value="F:metal ion binding"/>
    <property type="evidence" value="ECO:0007669"/>
    <property type="project" value="UniProtKB-KW"/>
</dbReference>
<evidence type="ECO:0000256" key="2">
    <source>
        <dbReference type="ARBA" id="ARBA00022723"/>
    </source>
</evidence>
<feature type="domain" description="Radical SAM core" evidence="8">
    <location>
        <begin position="1"/>
        <end position="192"/>
    </location>
</feature>
<keyword evidence="7" id="KW-0501">Molybdenum cofactor biosynthesis</keyword>
<dbReference type="CDD" id="cd21117">
    <property type="entry name" value="Twitch_MoaA"/>
    <property type="match status" value="1"/>
</dbReference>
<evidence type="ECO:0000256" key="4">
    <source>
        <dbReference type="ARBA" id="ARBA00023004"/>
    </source>
</evidence>
<dbReference type="Pfam" id="PF06463">
    <property type="entry name" value="Mob_synth_C"/>
    <property type="match status" value="1"/>
</dbReference>
<dbReference type="GO" id="GO:0061798">
    <property type="term" value="F:GTP 3',8'-cyclase activity"/>
    <property type="evidence" value="ECO:0007669"/>
    <property type="project" value="TreeGrafter"/>
</dbReference>
<reference evidence="9 10" key="1">
    <citation type="submission" date="2020-08" db="EMBL/GenBank/DDBJ databases">
        <title>Genomic Encyclopedia of Type Strains, Phase IV (KMG-IV): sequencing the most valuable type-strain genomes for metagenomic binning, comparative biology and taxonomic classification.</title>
        <authorList>
            <person name="Goeker M."/>
        </authorList>
    </citation>
    <scope>NUCLEOTIDE SEQUENCE [LARGE SCALE GENOMIC DNA]</scope>
    <source>
        <strain evidence="9 10">DSM 23562</strain>
    </source>
</reference>
<keyword evidence="4" id="KW-0408">Iron</keyword>
<protein>
    <submittedName>
        <fullName evidence="9">Cyclic pyranopterin phosphate synthase</fullName>
    </submittedName>
</protein>
<evidence type="ECO:0000256" key="7">
    <source>
        <dbReference type="ARBA" id="ARBA00023150"/>
    </source>
</evidence>
<dbReference type="PANTHER" id="PTHR22960:SF0">
    <property type="entry name" value="MOLYBDENUM COFACTOR BIOSYNTHESIS PROTEIN 1"/>
    <property type="match status" value="1"/>
</dbReference>
<name>A0A7W9SXQ2_ARMRO</name>
<dbReference type="GO" id="GO:0005525">
    <property type="term" value="F:GTP binding"/>
    <property type="evidence" value="ECO:0007669"/>
    <property type="project" value="UniProtKB-KW"/>
</dbReference>
<dbReference type="InterPro" id="IPR058240">
    <property type="entry name" value="rSAM_sf"/>
</dbReference>
<dbReference type="NCBIfam" id="TIGR02666">
    <property type="entry name" value="moaA"/>
    <property type="match status" value="1"/>
</dbReference>
<dbReference type="InterPro" id="IPR007197">
    <property type="entry name" value="rSAM"/>
</dbReference>
<dbReference type="SUPFAM" id="SSF102114">
    <property type="entry name" value="Radical SAM enzymes"/>
    <property type="match status" value="1"/>
</dbReference>
<evidence type="ECO:0000313" key="9">
    <source>
        <dbReference type="EMBL" id="MBB6053848.1"/>
    </source>
</evidence>
<dbReference type="Proteomes" id="UP000520814">
    <property type="component" value="Unassembled WGS sequence"/>
</dbReference>
<keyword evidence="1" id="KW-0949">S-adenosyl-L-methionine</keyword>
<dbReference type="GO" id="GO:0006777">
    <property type="term" value="P:Mo-molybdopterin cofactor biosynthetic process"/>
    <property type="evidence" value="ECO:0007669"/>
    <property type="project" value="UniProtKB-KW"/>
</dbReference>
<keyword evidence="3" id="KW-0547">Nucleotide-binding</keyword>
<dbReference type="InterPro" id="IPR013785">
    <property type="entry name" value="Aldolase_TIM"/>
</dbReference>
<dbReference type="PROSITE" id="PS51918">
    <property type="entry name" value="RADICAL_SAM"/>
    <property type="match status" value="1"/>
</dbReference>
<dbReference type="CDD" id="cd01335">
    <property type="entry name" value="Radical_SAM"/>
    <property type="match status" value="1"/>
</dbReference>
<dbReference type="InterPro" id="IPR013483">
    <property type="entry name" value="MoaA"/>
</dbReference>
<dbReference type="GO" id="GO:0051539">
    <property type="term" value="F:4 iron, 4 sulfur cluster binding"/>
    <property type="evidence" value="ECO:0007669"/>
    <property type="project" value="UniProtKB-KW"/>
</dbReference>
<dbReference type="InterPro" id="IPR010505">
    <property type="entry name" value="MoaA_twitch"/>
</dbReference>
<evidence type="ECO:0000256" key="6">
    <source>
        <dbReference type="ARBA" id="ARBA00023134"/>
    </source>
</evidence>
<dbReference type="Gene3D" id="3.20.20.70">
    <property type="entry name" value="Aldolase class I"/>
    <property type="match status" value="1"/>
</dbReference>
<sequence length="301" mass="33331">MPEEGVPYGDLDDVLTFEEIERVVRVLASAGLKKVRLTGGEPLVRKNTPELTARLAAIAGVHEVTLTTNGILLARDAQALWDAGIRRLNLSMDTLQPERFVKLARRAEFARAREGLETALACGFSPLKLNCVLMRGINDDEIEDFGRLTLERPLSVRFLEYMPIGQVSNAQWRAQYVPNDEVVARLRALWPNLEPLEDAPESTSRNFRIPGALGTVGVINPISHKFCEGCNRLRLTANGKLVPCLSDNFEYDLMGPLRTSCTDHELLEHVATALAHKPLQSDFEGRLVYGGSLRTMSQIGG</sequence>
<dbReference type="GO" id="GO:0061799">
    <property type="term" value="F:cyclic pyranopterin monophosphate synthase activity"/>
    <property type="evidence" value="ECO:0007669"/>
    <property type="project" value="TreeGrafter"/>
</dbReference>
<evidence type="ECO:0000256" key="3">
    <source>
        <dbReference type="ARBA" id="ARBA00022741"/>
    </source>
</evidence>
<gene>
    <name evidence="9" type="ORF">HNQ39_005695</name>
</gene>